<organism evidence="2 3">
    <name type="scientific">Nonomuraea pusilla</name>
    <dbReference type="NCBI Taxonomy" id="46177"/>
    <lineage>
        <taxon>Bacteria</taxon>
        <taxon>Bacillati</taxon>
        <taxon>Actinomycetota</taxon>
        <taxon>Actinomycetes</taxon>
        <taxon>Streptosporangiales</taxon>
        <taxon>Streptosporangiaceae</taxon>
        <taxon>Nonomuraea</taxon>
    </lineage>
</organism>
<dbReference type="InterPro" id="IPR008972">
    <property type="entry name" value="Cupredoxin"/>
</dbReference>
<reference evidence="2 3" key="1">
    <citation type="submission" date="2016-10" db="EMBL/GenBank/DDBJ databases">
        <authorList>
            <person name="de Groot N.N."/>
        </authorList>
    </citation>
    <scope>NUCLEOTIDE SEQUENCE [LARGE SCALE GENOMIC DNA]</scope>
    <source>
        <strain evidence="2 3">DSM 43357</strain>
    </source>
</reference>
<feature type="signal peptide" evidence="1">
    <location>
        <begin position="1"/>
        <end position="25"/>
    </location>
</feature>
<evidence type="ECO:0000313" key="3">
    <source>
        <dbReference type="Proteomes" id="UP000198953"/>
    </source>
</evidence>
<accession>A0A1H7I3R9</accession>
<dbReference type="PROSITE" id="PS51257">
    <property type="entry name" value="PROKAR_LIPOPROTEIN"/>
    <property type="match status" value="1"/>
</dbReference>
<keyword evidence="3" id="KW-1185">Reference proteome</keyword>
<evidence type="ECO:0000256" key="1">
    <source>
        <dbReference type="SAM" id="SignalP"/>
    </source>
</evidence>
<gene>
    <name evidence="2" type="ORF">SAMN05660976_00653</name>
</gene>
<protein>
    <recommendedName>
        <fullName evidence="4">EfeO-type cupredoxin-like domain-containing protein</fullName>
    </recommendedName>
</protein>
<proteinExistence type="predicted"/>
<sequence length="142" mass="14158">MRWSAPMRWTVIAPATLMLASACGAVGPAAAPTGRSVVARGPAVSHAEVGLTEWRVGLGASVFAPGPVELHVTNAGSTAHDLVVTGPGVSAATPVLPPGGTFTLRFTAVPGTRLTLLCTVTGHDHLGMRTDAVVAASADAGT</sequence>
<dbReference type="Proteomes" id="UP000198953">
    <property type="component" value="Unassembled WGS sequence"/>
</dbReference>
<feature type="chain" id="PRO_5039252532" description="EfeO-type cupredoxin-like domain-containing protein" evidence="1">
    <location>
        <begin position="26"/>
        <end position="142"/>
    </location>
</feature>
<dbReference type="EMBL" id="FOBF01000002">
    <property type="protein sequence ID" value="SEK56090.1"/>
    <property type="molecule type" value="Genomic_DNA"/>
</dbReference>
<dbReference type="Gene3D" id="2.60.40.420">
    <property type="entry name" value="Cupredoxins - blue copper proteins"/>
    <property type="match status" value="1"/>
</dbReference>
<name>A0A1H7I3R9_9ACTN</name>
<evidence type="ECO:0008006" key="4">
    <source>
        <dbReference type="Google" id="ProtNLM"/>
    </source>
</evidence>
<evidence type="ECO:0000313" key="2">
    <source>
        <dbReference type="EMBL" id="SEK56090.1"/>
    </source>
</evidence>
<dbReference type="SUPFAM" id="SSF49503">
    <property type="entry name" value="Cupredoxins"/>
    <property type="match status" value="1"/>
</dbReference>
<dbReference type="AlphaFoldDB" id="A0A1H7I3R9"/>
<dbReference type="STRING" id="46177.SAMN05660976_00653"/>
<keyword evidence="1" id="KW-0732">Signal</keyword>